<dbReference type="Proteomes" id="UP000235703">
    <property type="component" value="Unassembled WGS sequence"/>
</dbReference>
<keyword evidence="8" id="KW-1185">Reference proteome</keyword>
<reference evidence="7 8" key="1">
    <citation type="submission" date="2017-09" db="EMBL/GenBank/DDBJ databases">
        <title>Bacterial strain isolated from the female urinary microbiota.</title>
        <authorList>
            <person name="Thomas-White K."/>
            <person name="Kumar N."/>
            <person name="Forster S."/>
            <person name="Putonti C."/>
            <person name="Lawley T."/>
            <person name="Wolfe A.J."/>
        </authorList>
    </citation>
    <scope>NUCLEOTIDE SEQUENCE [LARGE SCALE GENOMIC DNA]</scope>
    <source>
        <strain evidence="7 8">UMB0680</strain>
    </source>
</reference>
<evidence type="ECO:0000313" key="7">
    <source>
        <dbReference type="EMBL" id="PMB99139.1"/>
    </source>
</evidence>
<comment type="subcellular location">
    <subcellularLocation>
        <location evidence="1">Membrane</location>
        <topology evidence="1">Multi-pass membrane protein</topology>
    </subcellularLocation>
</comment>
<evidence type="ECO:0000256" key="1">
    <source>
        <dbReference type="ARBA" id="ARBA00004141"/>
    </source>
</evidence>
<feature type="transmembrane region" description="Helical" evidence="5">
    <location>
        <begin position="24"/>
        <end position="44"/>
    </location>
</feature>
<feature type="transmembrane region" description="Helical" evidence="5">
    <location>
        <begin position="56"/>
        <end position="79"/>
    </location>
</feature>
<accession>A0A2N6PKC1</accession>
<organism evidence="7 8">
    <name type="scientific">Brevibacterium luteolum</name>
    <dbReference type="NCBI Taxonomy" id="199591"/>
    <lineage>
        <taxon>Bacteria</taxon>
        <taxon>Bacillati</taxon>
        <taxon>Actinomycetota</taxon>
        <taxon>Actinomycetes</taxon>
        <taxon>Micrococcales</taxon>
        <taxon>Brevibacteriaceae</taxon>
        <taxon>Brevibacterium</taxon>
    </lineage>
</organism>
<evidence type="ECO:0000313" key="8">
    <source>
        <dbReference type="Proteomes" id="UP000235703"/>
    </source>
</evidence>
<comment type="caution">
    <text evidence="7">The sequence shown here is derived from an EMBL/GenBank/DDBJ whole genome shotgun (WGS) entry which is preliminary data.</text>
</comment>
<keyword evidence="4 5" id="KW-0472">Membrane</keyword>
<gene>
    <name evidence="7" type="ORF">CJ198_00950</name>
</gene>
<keyword evidence="3 5" id="KW-1133">Transmembrane helix</keyword>
<evidence type="ECO:0000259" key="6">
    <source>
        <dbReference type="Pfam" id="PF01061"/>
    </source>
</evidence>
<feature type="domain" description="ABC-2 type transporter transmembrane" evidence="6">
    <location>
        <begin position="20"/>
        <end position="224"/>
    </location>
</feature>
<feature type="transmembrane region" description="Helical" evidence="5">
    <location>
        <begin position="152"/>
        <end position="173"/>
    </location>
</feature>
<feature type="transmembrane region" description="Helical" evidence="5">
    <location>
        <begin position="110"/>
        <end position="132"/>
    </location>
</feature>
<dbReference type="InterPro" id="IPR051784">
    <property type="entry name" value="Nod_factor_ABC_transporter"/>
</dbReference>
<evidence type="ECO:0000256" key="4">
    <source>
        <dbReference type="ARBA" id="ARBA00023136"/>
    </source>
</evidence>
<dbReference type="AlphaFoldDB" id="A0A2N6PKC1"/>
<evidence type="ECO:0000256" key="3">
    <source>
        <dbReference type="ARBA" id="ARBA00022989"/>
    </source>
</evidence>
<dbReference type="PANTHER" id="PTHR43229:SF6">
    <property type="entry name" value="ABC-TYPE MULTIDRUG TRANSPORT SYSTEM, PERMEASE COMPONENT"/>
    <property type="match status" value="1"/>
</dbReference>
<dbReference type="Pfam" id="PF01061">
    <property type="entry name" value="ABC2_membrane"/>
    <property type="match status" value="1"/>
</dbReference>
<dbReference type="GO" id="GO:0016020">
    <property type="term" value="C:membrane"/>
    <property type="evidence" value="ECO:0007669"/>
    <property type="project" value="UniProtKB-SubCell"/>
</dbReference>
<keyword evidence="2 5" id="KW-0812">Transmembrane</keyword>
<dbReference type="PANTHER" id="PTHR43229">
    <property type="entry name" value="NODULATION PROTEIN J"/>
    <property type="match status" value="1"/>
</dbReference>
<dbReference type="GO" id="GO:0140359">
    <property type="term" value="F:ABC-type transporter activity"/>
    <property type="evidence" value="ECO:0007669"/>
    <property type="project" value="InterPro"/>
</dbReference>
<name>A0A2N6PKC1_9MICO</name>
<sequence length="263" mass="28119">MSTTAAPAVYLPHFIYRTRDTLRVPVVVISAAVFPVMVFAIFFLPFMDSTPADQQAAIALAGVAQLGLMGVVSTFLFNYGIGIAEERKAEWSNYLRTLPAGPGPFFSARVAVAVIVVLIAVVPLFIVAIAATPVLEPFIAGELGWWRLAALIPAWILAALPFLFGGLLIGYLATPKAAVAITQIAFLPFAAVGGLILPVQAMPGWLNAISEFTPARPGRNAVTALIGEGSVDMLNVVVWLGWLVPLIIAAVWAHRRDEGRRFS</sequence>
<evidence type="ECO:0000256" key="2">
    <source>
        <dbReference type="ARBA" id="ARBA00022692"/>
    </source>
</evidence>
<protein>
    <submittedName>
        <fullName evidence="7">ABC transporter</fullName>
    </submittedName>
</protein>
<feature type="transmembrane region" description="Helical" evidence="5">
    <location>
        <begin position="185"/>
        <end position="206"/>
    </location>
</feature>
<feature type="transmembrane region" description="Helical" evidence="5">
    <location>
        <begin position="233"/>
        <end position="253"/>
    </location>
</feature>
<dbReference type="InterPro" id="IPR013525">
    <property type="entry name" value="ABC2_TM"/>
</dbReference>
<dbReference type="EMBL" id="PNFZ01000001">
    <property type="protein sequence ID" value="PMB99139.1"/>
    <property type="molecule type" value="Genomic_DNA"/>
</dbReference>
<dbReference type="OrthoDB" id="670210at2"/>
<evidence type="ECO:0000256" key="5">
    <source>
        <dbReference type="SAM" id="Phobius"/>
    </source>
</evidence>
<proteinExistence type="predicted"/>
<dbReference type="RefSeq" id="WP_102159908.1">
    <property type="nucleotide sequence ID" value="NZ_PNFZ01000001.1"/>
</dbReference>